<reference evidence="8" key="1">
    <citation type="submission" date="2020-04" db="EMBL/GenBank/DDBJ databases">
        <authorList>
            <person name="Zhang T."/>
        </authorList>
    </citation>
    <scope>NUCLEOTIDE SEQUENCE</scope>
    <source>
        <strain evidence="8">HKST-UBA79</strain>
    </source>
</reference>
<evidence type="ECO:0000256" key="4">
    <source>
        <dbReference type="ARBA" id="ARBA00023157"/>
    </source>
</evidence>
<evidence type="ECO:0000256" key="5">
    <source>
        <dbReference type="ARBA" id="ARBA00023284"/>
    </source>
</evidence>
<gene>
    <name evidence="8" type="ORF">KC980_02345</name>
</gene>
<keyword evidence="6" id="KW-1133">Transmembrane helix</keyword>
<dbReference type="Proteomes" id="UP000740557">
    <property type="component" value="Unassembled WGS sequence"/>
</dbReference>
<dbReference type="PANTHER" id="PTHR13887">
    <property type="entry name" value="GLUTATHIONE S-TRANSFERASE KAPPA"/>
    <property type="match status" value="1"/>
</dbReference>
<feature type="transmembrane region" description="Helical" evidence="6">
    <location>
        <begin position="81"/>
        <end position="100"/>
    </location>
</feature>
<keyword evidence="6" id="KW-0472">Membrane</keyword>
<dbReference type="InterPro" id="IPR012336">
    <property type="entry name" value="Thioredoxin-like_fold"/>
</dbReference>
<dbReference type="InterPro" id="IPR036249">
    <property type="entry name" value="Thioredoxin-like_sf"/>
</dbReference>
<comment type="caution">
    <text evidence="8">The sequence shown here is derived from an EMBL/GenBank/DDBJ whole genome shotgun (WGS) entry which is preliminary data.</text>
</comment>
<evidence type="ECO:0000313" key="8">
    <source>
        <dbReference type="EMBL" id="MCA9308329.1"/>
    </source>
</evidence>
<evidence type="ECO:0000256" key="6">
    <source>
        <dbReference type="SAM" id="Phobius"/>
    </source>
</evidence>
<keyword evidence="5" id="KW-0676">Redox-active center</keyword>
<evidence type="ECO:0000256" key="1">
    <source>
        <dbReference type="ARBA" id="ARBA00005791"/>
    </source>
</evidence>
<proteinExistence type="inferred from homology"/>
<reference evidence="8" key="2">
    <citation type="journal article" date="2021" name="Microbiome">
        <title>Successional dynamics and alternative stable states in a saline activated sludge microbial community over 9 years.</title>
        <authorList>
            <person name="Wang Y."/>
            <person name="Ye J."/>
            <person name="Ju F."/>
            <person name="Liu L."/>
            <person name="Boyd J.A."/>
            <person name="Deng Y."/>
            <person name="Parks D.H."/>
            <person name="Jiang X."/>
            <person name="Yin X."/>
            <person name="Woodcroft B.J."/>
            <person name="Tyson G.W."/>
            <person name="Hugenholtz P."/>
            <person name="Polz M.F."/>
            <person name="Zhang T."/>
        </authorList>
    </citation>
    <scope>NUCLEOTIDE SEQUENCE</scope>
    <source>
        <strain evidence="8">HKST-UBA79</strain>
    </source>
</reference>
<keyword evidence="2" id="KW-0732">Signal</keyword>
<dbReference type="GO" id="GO:0016491">
    <property type="term" value="F:oxidoreductase activity"/>
    <property type="evidence" value="ECO:0007669"/>
    <property type="project" value="UniProtKB-KW"/>
</dbReference>
<dbReference type="SUPFAM" id="SSF52833">
    <property type="entry name" value="Thioredoxin-like"/>
    <property type="match status" value="1"/>
</dbReference>
<dbReference type="Gene3D" id="3.40.30.10">
    <property type="entry name" value="Glutaredoxin"/>
    <property type="match status" value="1"/>
</dbReference>
<dbReference type="PROSITE" id="PS51352">
    <property type="entry name" value="THIOREDOXIN_2"/>
    <property type="match status" value="1"/>
</dbReference>
<sequence>MYVQKKPALNFYVVNSNGDRWLLFIYKRSHSLYKFTNKATALILKSLSSKTEPPILKSKRSINMQKNNDNTITIAFSVKSLIIFCTAILILVGAFFLGIWNSKSKATSGSNLPGIQVTNVAPITEEDWIIGNRDAKIALIEYSDLECPFCQKFHTTAQQISDVYKDELVWVYRHFPLTQIHPNAQKYAEATECAAKQGGNDAFWAMSNAIFTNIKVGQENLGKLAQDLGYNKEALESCLSLGETQSLVQQDQQSGVQIGVTGTPGNVILNTKTGQAILLPGALPFEQIKQAIEAILK</sequence>
<feature type="domain" description="Thioredoxin" evidence="7">
    <location>
        <begin position="106"/>
        <end position="297"/>
    </location>
</feature>
<protein>
    <submittedName>
        <fullName evidence="8">DsbA family protein</fullName>
    </submittedName>
</protein>
<evidence type="ECO:0000256" key="2">
    <source>
        <dbReference type="ARBA" id="ARBA00022729"/>
    </source>
</evidence>
<organism evidence="8 9">
    <name type="scientific">candidate division WWE3 bacterium</name>
    <dbReference type="NCBI Taxonomy" id="2053526"/>
    <lineage>
        <taxon>Bacteria</taxon>
        <taxon>Katanobacteria</taxon>
    </lineage>
</organism>
<dbReference type="AlphaFoldDB" id="A0A955J1S7"/>
<dbReference type="Pfam" id="PF13462">
    <property type="entry name" value="Thioredoxin_4"/>
    <property type="match status" value="1"/>
</dbReference>
<keyword evidence="3" id="KW-0560">Oxidoreductase</keyword>
<evidence type="ECO:0000313" key="9">
    <source>
        <dbReference type="Proteomes" id="UP000740557"/>
    </source>
</evidence>
<evidence type="ECO:0000259" key="7">
    <source>
        <dbReference type="PROSITE" id="PS51352"/>
    </source>
</evidence>
<name>A0A955J1S7_UNCKA</name>
<dbReference type="PANTHER" id="PTHR13887:SF14">
    <property type="entry name" value="DISULFIDE BOND FORMATION PROTEIN D"/>
    <property type="match status" value="1"/>
</dbReference>
<accession>A0A955J1S7</accession>
<dbReference type="EMBL" id="JAGQNX010000068">
    <property type="protein sequence ID" value="MCA9308329.1"/>
    <property type="molecule type" value="Genomic_DNA"/>
</dbReference>
<dbReference type="InterPro" id="IPR013766">
    <property type="entry name" value="Thioredoxin_domain"/>
</dbReference>
<keyword evidence="4" id="KW-1015">Disulfide bond</keyword>
<comment type="similarity">
    <text evidence="1">Belongs to the thioredoxin family. DsbA subfamily.</text>
</comment>
<keyword evidence="6" id="KW-0812">Transmembrane</keyword>
<evidence type="ECO:0000256" key="3">
    <source>
        <dbReference type="ARBA" id="ARBA00023002"/>
    </source>
</evidence>